<proteinExistence type="predicted"/>
<protein>
    <recommendedName>
        <fullName evidence="4">Beta-lactamase-inhibitor-like PepSY-like domain-containing protein</fullName>
    </recommendedName>
</protein>
<dbReference type="EMBL" id="PJNI01000009">
    <property type="protein sequence ID" value="PKR80462.1"/>
    <property type="molecule type" value="Genomic_DNA"/>
</dbReference>
<comment type="caution">
    <text evidence="2">The sequence shown here is derived from an EMBL/GenBank/DDBJ whole genome shotgun (WGS) entry which is preliminary data.</text>
</comment>
<keyword evidence="1" id="KW-0732">Signal</keyword>
<evidence type="ECO:0000256" key="1">
    <source>
        <dbReference type="SAM" id="SignalP"/>
    </source>
</evidence>
<dbReference type="Proteomes" id="UP000236654">
    <property type="component" value="Unassembled WGS sequence"/>
</dbReference>
<evidence type="ECO:0000313" key="2">
    <source>
        <dbReference type="EMBL" id="PKR80462.1"/>
    </source>
</evidence>
<dbReference type="OrthoDB" id="1467765at2"/>
<name>A0A2I0R1L8_9FLAO</name>
<keyword evidence="3" id="KW-1185">Reference proteome</keyword>
<feature type="chain" id="PRO_5014193250" description="Beta-lactamase-inhibitor-like PepSY-like domain-containing protein" evidence="1">
    <location>
        <begin position="23"/>
        <end position="142"/>
    </location>
</feature>
<dbReference type="RefSeq" id="WP_101334632.1">
    <property type="nucleotide sequence ID" value="NZ_PJNI01000009.1"/>
</dbReference>
<sequence length="142" mass="16196">MKQITTCALLLFTFFISIQLNAQSPPVDQLVKEFLGDQKYQSSLSDNPGLIEYLKIKSTEGYKIDTVAIEKFNQLPILPQTLYMKNEITPSEFAAAAKTDDFNFLQYSFPAIEEGVFRLDASDNTIIVIQSNEYINKQVRNR</sequence>
<gene>
    <name evidence="2" type="ORF">CW751_08785</name>
</gene>
<dbReference type="AlphaFoldDB" id="A0A2I0R1L8"/>
<evidence type="ECO:0000313" key="3">
    <source>
        <dbReference type="Proteomes" id="UP000236654"/>
    </source>
</evidence>
<evidence type="ECO:0008006" key="4">
    <source>
        <dbReference type="Google" id="ProtNLM"/>
    </source>
</evidence>
<accession>A0A2I0R1L8</accession>
<feature type="signal peptide" evidence="1">
    <location>
        <begin position="1"/>
        <end position="22"/>
    </location>
</feature>
<reference evidence="2 3" key="1">
    <citation type="submission" date="2017-12" db="EMBL/GenBank/DDBJ databases">
        <title>The draft genome sequence of Brumimicrobium saltpan LHR20.</title>
        <authorList>
            <person name="Do Z.-J."/>
            <person name="Luo H.-R."/>
        </authorList>
    </citation>
    <scope>NUCLEOTIDE SEQUENCE [LARGE SCALE GENOMIC DNA]</scope>
    <source>
        <strain evidence="2 3">LHR20</strain>
    </source>
</reference>
<organism evidence="2 3">
    <name type="scientific">Brumimicrobium salinarum</name>
    <dbReference type="NCBI Taxonomy" id="2058658"/>
    <lineage>
        <taxon>Bacteria</taxon>
        <taxon>Pseudomonadati</taxon>
        <taxon>Bacteroidota</taxon>
        <taxon>Flavobacteriia</taxon>
        <taxon>Flavobacteriales</taxon>
        <taxon>Crocinitomicaceae</taxon>
        <taxon>Brumimicrobium</taxon>
    </lineage>
</organism>